<reference evidence="2 3" key="1">
    <citation type="submission" date="2020-02" db="EMBL/GenBank/DDBJ databases">
        <authorList>
            <person name="Ma Q."/>
            <person name="Huang Y."/>
            <person name="Song X."/>
            <person name="Pei D."/>
        </authorList>
    </citation>
    <scope>NUCLEOTIDE SEQUENCE [LARGE SCALE GENOMIC DNA]</scope>
    <source>
        <strain evidence="2">Sxm20200214</strain>
        <tissue evidence="2">Leaf</tissue>
    </source>
</reference>
<dbReference type="Proteomes" id="UP000886595">
    <property type="component" value="Unassembled WGS sequence"/>
</dbReference>
<accession>A0A8X8B7Q6</accession>
<dbReference type="EMBL" id="JAAMPC010000002">
    <property type="protein sequence ID" value="KAG2327759.1"/>
    <property type="molecule type" value="Genomic_DNA"/>
</dbReference>
<organism evidence="2 3">
    <name type="scientific">Brassica carinata</name>
    <name type="common">Ethiopian mustard</name>
    <name type="synonym">Abyssinian cabbage</name>
    <dbReference type="NCBI Taxonomy" id="52824"/>
    <lineage>
        <taxon>Eukaryota</taxon>
        <taxon>Viridiplantae</taxon>
        <taxon>Streptophyta</taxon>
        <taxon>Embryophyta</taxon>
        <taxon>Tracheophyta</taxon>
        <taxon>Spermatophyta</taxon>
        <taxon>Magnoliopsida</taxon>
        <taxon>eudicotyledons</taxon>
        <taxon>Gunneridae</taxon>
        <taxon>Pentapetalae</taxon>
        <taxon>rosids</taxon>
        <taxon>malvids</taxon>
        <taxon>Brassicales</taxon>
        <taxon>Brassicaceae</taxon>
        <taxon>Brassiceae</taxon>
        <taxon>Brassica</taxon>
    </lineage>
</organism>
<feature type="region of interest" description="Disordered" evidence="1">
    <location>
        <begin position="1"/>
        <end position="40"/>
    </location>
</feature>
<name>A0A8X8B7Q6_BRACI</name>
<feature type="compositionally biased region" description="Acidic residues" evidence="1">
    <location>
        <begin position="26"/>
        <end position="38"/>
    </location>
</feature>
<protein>
    <submittedName>
        <fullName evidence="2">Uncharacterized protein</fullName>
    </submittedName>
</protein>
<proteinExistence type="predicted"/>
<evidence type="ECO:0000313" key="3">
    <source>
        <dbReference type="Proteomes" id="UP000886595"/>
    </source>
</evidence>
<dbReference type="AlphaFoldDB" id="A0A8X8B7Q6"/>
<evidence type="ECO:0000313" key="2">
    <source>
        <dbReference type="EMBL" id="KAG2327759.1"/>
    </source>
</evidence>
<gene>
    <name evidence="2" type="ORF">Bca52824_010487</name>
</gene>
<evidence type="ECO:0000256" key="1">
    <source>
        <dbReference type="SAM" id="MobiDB-lite"/>
    </source>
</evidence>
<comment type="caution">
    <text evidence="2">The sequence shown here is derived from an EMBL/GenBank/DDBJ whole genome shotgun (WGS) entry which is preliminary data.</text>
</comment>
<keyword evidence="3" id="KW-1185">Reference proteome</keyword>
<sequence length="126" mass="14146">MPCLDEPEGQGPAVEGGEGDVVPSSDEGEEVVDNEGVESELCRSRSETSFAGFCRRRKTEEMMTTNTKVAGCNDKNASSLQLFSQIPRRRRRLMAGCNDEGQGRTRRRRPWKNMTKVVVWPVRIGR</sequence>